<dbReference type="AlphaFoldDB" id="K1RJ08"/>
<name>K1RJ08_9ZZZZ</name>
<dbReference type="EMBL" id="AJWY01014481">
    <property type="protein sequence ID" value="EKC43634.1"/>
    <property type="molecule type" value="Genomic_DNA"/>
</dbReference>
<proteinExistence type="predicted"/>
<dbReference type="Pfam" id="PF02347">
    <property type="entry name" value="GDC-P"/>
    <property type="match status" value="1"/>
</dbReference>
<comment type="caution">
    <text evidence="2">The sequence shown here is derived from an EMBL/GenBank/DDBJ whole genome shotgun (WGS) entry which is preliminary data.</text>
</comment>
<dbReference type="EC" id="1.4.4.2" evidence="2"/>
<feature type="domain" description="Glycine cleavage system P-protein N-terminal" evidence="1">
    <location>
        <begin position="7"/>
        <end position="52"/>
    </location>
</feature>
<dbReference type="GO" id="GO:0004375">
    <property type="term" value="F:glycine dehydrogenase (decarboxylating) activity"/>
    <property type="evidence" value="ECO:0007669"/>
    <property type="project" value="UniProtKB-EC"/>
</dbReference>
<feature type="non-terminal residue" evidence="2">
    <location>
        <position position="54"/>
    </location>
</feature>
<keyword evidence="2" id="KW-0560">Oxidoreductase</keyword>
<accession>K1RJ08</accession>
<reference evidence="2" key="1">
    <citation type="journal article" date="2013" name="Environ. Microbiol.">
        <title>Microbiota from the distal guts of lean and obese adolescents exhibit partial functional redundancy besides clear differences in community structure.</title>
        <authorList>
            <person name="Ferrer M."/>
            <person name="Ruiz A."/>
            <person name="Lanza F."/>
            <person name="Haange S.B."/>
            <person name="Oberbach A."/>
            <person name="Till H."/>
            <person name="Bargiela R."/>
            <person name="Campoy C."/>
            <person name="Segura M.T."/>
            <person name="Richter M."/>
            <person name="von Bergen M."/>
            <person name="Seifert J."/>
            <person name="Suarez A."/>
        </authorList>
    </citation>
    <scope>NUCLEOTIDE SEQUENCE</scope>
</reference>
<evidence type="ECO:0000313" key="2">
    <source>
        <dbReference type="EMBL" id="EKC43634.1"/>
    </source>
</evidence>
<dbReference type="InterPro" id="IPR049315">
    <property type="entry name" value="GDC-P_N"/>
</dbReference>
<sequence>MFDKFSDRHIGVTNPEDLKAMLAVIGVKSVDELIAQVIPQSIRLKQPLALPQGM</sequence>
<evidence type="ECO:0000259" key="1">
    <source>
        <dbReference type="Pfam" id="PF02347"/>
    </source>
</evidence>
<gene>
    <name evidence="2" type="ORF">LEA_21046</name>
</gene>
<organism evidence="2">
    <name type="scientific">human gut metagenome</name>
    <dbReference type="NCBI Taxonomy" id="408170"/>
    <lineage>
        <taxon>unclassified sequences</taxon>
        <taxon>metagenomes</taxon>
        <taxon>organismal metagenomes</taxon>
    </lineage>
</organism>
<protein>
    <submittedName>
        <fullName evidence="2">Glycine cleavage system P-protein</fullName>
        <ecNumber evidence="2">1.4.4.2</ecNumber>
    </submittedName>
</protein>